<protein>
    <recommendedName>
        <fullName evidence="3">DUF3783 domain-containing protein</fullName>
    </recommendedName>
</protein>
<gene>
    <name evidence="1" type="ORF">B9N55_03005</name>
</gene>
<accession>A0A233VN96</accession>
<dbReference type="EMBL" id="NDYE01000005">
    <property type="protein sequence ID" value="OXZ33853.1"/>
    <property type="molecule type" value="Genomic_DNA"/>
</dbReference>
<evidence type="ECO:0008006" key="3">
    <source>
        <dbReference type="Google" id="ProtNLM"/>
    </source>
</evidence>
<evidence type="ECO:0000313" key="1">
    <source>
        <dbReference type="EMBL" id="OXZ33853.1"/>
    </source>
</evidence>
<comment type="caution">
    <text evidence="1">The sequence shown here is derived from an EMBL/GenBank/DDBJ whole genome shotgun (WGS) entry which is preliminary data.</text>
</comment>
<sequence length="179" mass="21412">MARSILIYNMPENIKEFLKIESEKHDFEIIECDDSDLCTKISVLLTEEDGEKIECAEEGVDINFLMINKFNNQILNRFLKDMQRENIYIPNKCVTTEHNINWPLKQLLLENKEEHEVMTIYKELASLRSQAIQLYKENDDDELYETITEVTEYMQPKEFEKDELIRRFNHLKSVIERIS</sequence>
<name>A0A233VN96_FINMA</name>
<dbReference type="InterPro" id="IPR016621">
    <property type="entry name" value="UCP014543"/>
</dbReference>
<dbReference type="RefSeq" id="WP_094208246.1">
    <property type="nucleotide sequence ID" value="NZ_NDYE01000005.1"/>
</dbReference>
<dbReference type="Pfam" id="PF12646">
    <property type="entry name" value="DUF3783"/>
    <property type="match status" value="1"/>
</dbReference>
<evidence type="ECO:0000313" key="2">
    <source>
        <dbReference type="Proteomes" id="UP000215546"/>
    </source>
</evidence>
<organism evidence="1 2">
    <name type="scientific">Finegoldia magna</name>
    <name type="common">Peptostreptococcus magnus</name>
    <dbReference type="NCBI Taxonomy" id="1260"/>
    <lineage>
        <taxon>Bacteria</taxon>
        <taxon>Bacillati</taxon>
        <taxon>Bacillota</taxon>
        <taxon>Tissierellia</taxon>
        <taxon>Tissierellales</taxon>
        <taxon>Peptoniphilaceae</taxon>
        <taxon>Finegoldia</taxon>
    </lineage>
</organism>
<dbReference type="Proteomes" id="UP000215546">
    <property type="component" value="Unassembled WGS sequence"/>
</dbReference>
<reference evidence="2" key="1">
    <citation type="submission" date="2017-04" db="EMBL/GenBank/DDBJ databases">
        <title>Finegoldia magna isolated from orthopedic joint implant-associated infections.</title>
        <authorList>
            <person name="Bjorklund S."/>
            <person name="Bruggemann H."/>
            <person name="Jensen A."/>
            <person name="Hellmark B."/>
            <person name="Soderquist B."/>
        </authorList>
    </citation>
    <scope>NUCLEOTIDE SEQUENCE [LARGE SCALE GENOMIC DNA]</scope>
    <source>
        <strain evidence="2">12T273</strain>
    </source>
</reference>
<dbReference type="AlphaFoldDB" id="A0A233VN96"/>
<proteinExistence type="predicted"/>